<feature type="compositionally biased region" description="Basic and acidic residues" evidence="8">
    <location>
        <begin position="21"/>
        <end position="37"/>
    </location>
</feature>
<feature type="transmembrane region" description="Helical" evidence="9">
    <location>
        <begin position="213"/>
        <end position="232"/>
    </location>
</feature>
<evidence type="ECO:0000256" key="7">
    <source>
        <dbReference type="ARBA" id="ARBA00023136"/>
    </source>
</evidence>
<dbReference type="PANTHER" id="PTHR21716:SF53">
    <property type="entry name" value="PERMEASE PERM-RELATED"/>
    <property type="match status" value="1"/>
</dbReference>
<dbReference type="Pfam" id="PF01594">
    <property type="entry name" value="AI-2E_transport"/>
    <property type="match status" value="1"/>
</dbReference>
<dbReference type="AlphaFoldDB" id="A0A7T3ZX36"/>
<evidence type="ECO:0000256" key="4">
    <source>
        <dbReference type="ARBA" id="ARBA00022475"/>
    </source>
</evidence>
<dbReference type="GO" id="GO:0055085">
    <property type="term" value="P:transmembrane transport"/>
    <property type="evidence" value="ECO:0007669"/>
    <property type="project" value="TreeGrafter"/>
</dbReference>
<proteinExistence type="inferred from homology"/>
<evidence type="ECO:0000256" key="6">
    <source>
        <dbReference type="ARBA" id="ARBA00022989"/>
    </source>
</evidence>
<feature type="transmembrane region" description="Helical" evidence="9">
    <location>
        <begin position="122"/>
        <end position="142"/>
    </location>
</feature>
<feature type="compositionally biased region" description="Basic and acidic residues" evidence="8">
    <location>
        <begin position="433"/>
        <end position="447"/>
    </location>
</feature>
<keyword evidence="6 9" id="KW-1133">Transmembrane helix</keyword>
<accession>A0A7T3ZX36</accession>
<feature type="transmembrane region" description="Helical" evidence="9">
    <location>
        <begin position="365"/>
        <end position="392"/>
    </location>
</feature>
<evidence type="ECO:0000256" key="9">
    <source>
        <dbReference type="SAM" id="Phobius"/>
    </source>
</evidence>
<keyword evidence="3" id="KW-0813">Transport</keyword>
<evidence type="ECO:0000256" key="5">
    <source>
        <dbReference type="ARBA" id="ARBA00022692"/>
    </source>
</evidence>
<organism evidence="10 11">
    <name type="scientific">Brevibacterium casei</name>
    <dbReference type="NCBI Taxonomy" id="33889"/>
    <lineage>
        <taxon>Bacteria</taxon>
        <taxon>Bacillati</taxon>
        <taxon>Actinomycetota</taxon>
        <taxon>Actinomycetes</taxon>
        <taxon>Micrococcales</taxon>
        <taxon>Brevibacteriaceae</taxon>
        <taxon>Brevibacterium</taxon>
    </lineage>
</organism>
<comment type="subcellular location">
    <subcellularLocation>
        <location evidence="1">Cell membrane</location>
        <topology evidence="1">Multi-pass membrane protein</topology>
    </subcellularLocation>
</comment>
<feature type="region of interest" description="Disordered" evidence="8">
    <location>
        <begin position="1"/>
        <end position="39"/>
    </location>
</feature>
<evidence type="ECO:0000313" key="10">
    <source>
        <dbReference type="EMBL" id="QQB13197.1"/>
    </source>
</evidence>
<dbReference type="PANTHER" id="PTHR21716">
    <property type="entry name" value="TRANSMEMBRANE PROTEIN"/>
    <property type="match status" value="1"/>
</dbReference>
<protein>
    <submittedName>
        <fullName evidence="10">AI-2E family transporter</fullName>
    </submittedName>
</protein>
<keyword evidence="7 9" id="KW-0472">Membrane</keyword>
<dbReference type="Proteomes" id="UP000595374">
    <property type="component" value="Chromosome"/>
</dbReference>
<feature type="transmembrane region" description="Helical" evidence="9">
    <location>
        <begin position="272"/>
        <end position="295"/>
    </location>
</feature>
<sequence length="471" mass="49175">MSDNENTESRFRLKGAWNSARGDRSRSRRSNDDEAVRAGDVSATDVAHARLDANSEPYVSPGLRVAAAWSWRSIVVLVGIGVAFWLLSKVWDVLLPVLIALLLAALLGPLTDWLAKRMPRGLAAAISFVGFIVVVVGLFTLVGQQIYSGMPDLIDQVITGFSSISDWLAHNPFGIDSGTISTYIDDAIQSATQFLQNNGSQLLGGALQATTSVGSFLAGLLMTLFATFFFLYDGKRIFGWVANLLPIPAQPVAIGAARRGWTTLTQYVRVQILVAAVDAIGIGIGAAILGVPLVIPMTLLVFLSSFVPIVGAVASGIVAVVVALVSNGLVSAIIMLAVVIGVQQLEGHVLQPFLMGKAVSVHPLAVVLAVAAGGFLFGIVGALFAVPLVAVLNTVVSYIVHANGPRGGAAPPEERPDTAEADAVLDSAQAKVDAAEARSAAEGRDSAEPEDLPGSETPSGRSGAGRDDPQR</sequence>
<gene>
    <name evidence="10" type="ORF">I6H47_10060</name>
</gene>
<feature type="region of interest" description="Disordered" evidence="8">
    <location>
        <begin position="429"/>
        <end position="471"/>
    </location>
</feature>
<evidence type="ECO:0000256" key="3">
    <source>
        <dbReference type="ARBA" id="ARBA00022448"/>
    </source>
</evidence>
<name>A0A7T3ZX36_9MICO</name>
<evidence type="ECO:0000256" key="1">
    <source>
        <dbReference type="ARBA" id="ARBA00004651"/>
    </source>
</evidence>
<reference evidence="10 11" key="1">
    <citation type="submission" date="2020-12" db="EMBL/GenBank/DDBJ databases">
        <title>FDA dAtabase for Regulatory Grade micrObial Sequences (FDA-ARGOS): Supporting development and validation of Infectious Disease Dx tests.</title>
        <authorList>
            <person name="Sproer C."/>
            <person name="Gronow S."/>
            <person name="Severitt S."/>
            <person name="Schroder I."/>
            <person name="Tallon L."/>
            <person name="Sadzewicz L."/>
            <person name="Zhao X."/>
            <person name="Boylan J."/>
            <person name="Ott S."/>
            <person name="Bowen H."/>
            <person name="Vavikolanu K."/>
            <person name="Mehta A."/>
            <person name="Aluvathingal J."/>
            <person name="Nadendla S."/>
            <person name="Lowell S."/>
            <person name="Myers T."/>
            <person name="Yan Y."/>
            <person name="Sichtig H."/>
        </authorList>
    </citation>
    <scope>NUCLEOTIDE SEQUENCE [LARGE SCALE GENOMIC DNA]</scope>
    <source>
        <strain evidence="10 11">FDAARGOS_990</strain>
    </source>
</reference>
<dbReference type="InterPro" id="IPR002549">
    <property type="entry name" value="AI-2E-like"/>
</dbReference>
<feature type="transmembrane region" description="Helical" evidence="9">
    <location>
        <begin position="329"/>
        <end position="345"/>
    </location>
</feature>
<feature type="transmembrane region" description="Helical" evidence="9">
    <location>
        <begin position="69"/>
        <end position="87"/>
    </location>
</feature>
<dbReference type="EMBL" id="CP065989">
    <property type="protein sequence ID" value="QQB13197.1"/>
    <property type="molecule type" value="Genomic_DNA"/>
</dbReference>
<evidence type="ECO:0000313" key="11">
    <source>
        <dbReference type="Proteomes" id="UP000595374"/>
    </source>
</evidence>
<evidence type="ECO:0000256" key="8">
    <source>
        <dbReference type="SAM" id="MobiDB-lite"/>
    </source>
</evidence>
<dbReference type="RefSeq" id="WP_198498419.1">
    <property type="nucleotide sequence ID" value="NZ_CP065989.1"/>
</dbReference>
<dbReference type="GO" id="GO:0005886">
    <property type="term" value="C:plasma membrane"/>
    <property type="evidence" value="ECO:0007669"/>
    <property type="project" value="UniProtKB-SubCell"/>
</dbReference>
<feature type="transmembrane region" description="Helical" evidence="9">
    <location>
        <begin position="301"/>
        <end position="322"/>
    </location>
</feature>
<keyword evidence="4" id="KW-1003">Cell membrane</keyword>
<comment type="similarity">
    <text evidence="2">Belongs to the autoinducer-2 exporter (AI-2E) (TC 2.A.86) family.</text>
</comment>
<feature type="transmembrane region" description="Helical" evidence="9">
    <location>
        <begin position="93"/>
        <end position="115"/>
    </location>
</feature>
<evidence type="ECO:0000256" key="2">
    <source>
        <dbReference type="ARBA" id="ARBA00009773"/>
    </source>
</evidence>
<keyword evidence="5 9" id="KW-0812">Transmembrane</keyword>